<feature type="transmembrane region" description="Helical" evidence="8">
    <location>
        <begin position="580"/>
        <end position="599"/>
    </location>
</feature>
<keyword evidence="4" id="KW-0677">Repeat</keyword>
<keyword evidence="6 8" id="KW-0472">Membrane</keyword>
<gene>
    <name evidence="10" type="ORF">GCM10007418_27200</name>
</gene>
<feature type="transmembrane region" description="Helical" evidence="8">
    <location>
        <begin position="172"/>
        <end position="195"/>
    </location>
</feature>
<evidence type="ECO:0000256" key="4">
    <source>
        <dbReference type="ARBA" id="ARBA00022737"/>
    </source>
</evidence>
<feature type="transmembrane region" description="Helical" evidence="8">
    <location>
        <begin position="540"/>
        <end position="568"/>
    </location>
</feature>
<feature type="domain" description="RCK C-terminal" evidence="9">
    <location>
        <begin position="348"/>
        <end position="433"/>
    </location>
</feature>
<feature type="domain" description="RCK C-terminal" evidence="9">
    <location>
        <begin position="203"/>
        <end position="290"/>
    </location>
</feature>
<sequence>MSLDQVLFFVVLLVTVGLFLWDRWRYDLVALAALLACVILGLVPAESAFEGFGHPAVITVAAVLILSFGLQTTGAVDALAQRILPTGGGPALGIAALMLLGAFLSAFMNNVGAMALLMPIAIQLAAKQNIQPGQVLMPLAFGTILGGMTTLIGTPPNLIVSGFRAEDAQGPFAMFDFAPVGIAVALAGILFTVLAGRWLVPKRTRSDAGSFDTGTYITEVRIGRDSKVVGQRLGEVEERLDADTQIVGLVHNDFRVTAPRAGQRLQAGDILVLESEPEALGPALTRLGLKLEEDVPSEPIEEDTDDDAETEAKAEAESKTDAQISVSEDEGENDQEIREASKDEKNKENEKSNAQADEITIQELLVQPTSLLTGRSATDVRIRTRFSVNLLAISRQGHRSIRRLRWTDLQAGDVLLMQGTPDAISHFANDMGCIPLAQRAILIPDRKKAYTALGIMLAAVLLAALGVLPTAIAFVLGVVGYMLTRVLPMRRIYEAVDWPIIVLLGALMPLADAMATTGAADLLARSLLEQLAQGNPVIALSLMLVVTLILSSFMNNAATAAIMCPIAIGIAHQLEVNPDSFLMAVAIGASCAFLTPIGHQNNTLILGPGGFRFGDYWPLGLPLAILVVAVSVPMLLWVWPL</sequence>
<dbReference type="Pfam" id="PF02080">
    <property type="entry name" value="TrkA_C"/>
    <property type="match status" value="2"/>
</dbReference>
<evidence type="ECO:0000256" key="8">
    <source>
        <dbReference type="SAM" id="Phobius"/>
    </source>
</evidence>
<feature type="transmembrane region" description="Helical" evidence="8">
    <location>
        <begin position="471"/>
        <end position="488"/>
    </location>
</feature>
<evidence type="ECO:0000256" key="5">
    <source>
        <dbReference type="ARBA" id="ARBA00022989"/>
    </source>
</evidence>
<keyword evidence="11" id="KW-1185">Reference proteome</keyword>
<evidence type="ECO:0000256" key="1">
    <source>
        <dbReference type="ARBA" id="ARBA00004141"/>
    </source>
</evidence>
<feature type="compositionally biased region" description="Basic and acidic residues" evidence="7">
    <location>
        <begin position="310"/>
        <end position="320"/>
    </location>
</feature>
<feature type="transmembrane region" description="Helical" evidence="8">
    <location>
        <begin position="449"/>
        <end position="465"/>
    </location>
</feature>
<feature type="compositionally biased region" description="Basic and acidic residues" evidence="7">
    <location>
        <begin position="335"/>
        <end position="351"/>
    </location>
</feature>
<feature type="transmembrane region" description="Helical" evidence="8">
    <location>
        <begin position="6"/>
        <end position="21"/>
    </location>
</feature>
<evidence type="ECO:0000313" key="11">
    <source>
        <dbReference type="Proteomes" id="UP000638188"/>
    </source>
</evidence>
<dbReference type="PANTHER" id="PTHR43652:SF2">
    <property type="entry name" value="BASIC AMINO ACID ANTIPORTER YFCC-RELATED"/>
    <property type="match status" value="1"/>
</dbReference>
<dbReference type="InterPro" id="IPR004680">
    <property type="entry name" value="Cit_transptr-like_dom"/>
</dbReference>
<evidence type="ECO:0000256" key="7">
    <source>
        <dbReference type="SAM" id="MobiDB-lite"/>
    </source>
</evidence>
<dbReference type="EMBL" id="BMFF01000005">
    <property type="protein sequence ID" value="GGD06725.1"/>
    <property type="molecule type" value="Genomic_DNA"/>
</dbReference>
<dbReference type="InterPro" id="IPR036721">
    <property type="entry name" value="RCK_C_sf"/>
</dbReference>
<comment type="subcellular location">
    <subcellularLocation>
        <location evidence="1">Membrane</location>
        <topology evidence="1">Multi-pass membrane protein</topology>
    </subcellularLocation>
</comment>
<evidence type="ECO:0000256" key="6">
    <source>
        <dbReference type="ARBA" id="ARBA00023136"/>
    </source>
</evidence>
<dbReference type="InterPro" id="IPR006037">
    <property type="entry name" value="RCK_C"/>
</dbReference>
<feature type="transmembrane region" description="Helical" evidence="8">
    <location>
        <begin position="83"/>
        <end position="104"/>
    </location>
</feature>
<comment type="caution">
    <text evidence="10">The sequence shown here is derived from an EMBL/GenBank/DDBJ whole genome shotgun (WGS) entry which is preliminary data.</text>
</comment>
<feature type="transmembrane region" description="Helical" evidence="8">
    <location>
        <begin position="28"/>
        <end position="45"/>
    </location>
</feature>
<keyword evidence="3 8" id="KW-0812">Transmembrane</keyword>
<dbReference type="PANTHER" id="PTHR43652">
    <property type="entry name" value="BASIC AMINO ACID ANTIPORTER YFCC-RELATED"/>
    <property type="match status" value="1"/>
</dbReference>
<evidence type="ECO:0000259" key="9">
    <source>
        <dbReference type="PROSITE" id="PS51202"/>
    </source>
</evidence>
<keyword evidence="2" id="KW-0813">Transport</keyword>
<keyword evidence="5 8" id="KW-1133">Transmembrane helix</keyword>
<dbReference type="SUPFAM" id="SSF116726">
    <property type="entry name" value="TrkA C-terminal domain-like"/>
    <property type="match status" value="2"/>
</dbReference>
<protein>
    <submittedName>
        <fullName evidence="10">SLC13 family permease</fullName>
    </submittedName>
</protein>
<feature type="compositionally biased region" description="Acidic residues" evidence="7">
    <location>
        <begin position="294"/>
        <end position="309"/>
    </location>
</feature>
<feature type="transmembrane region" description="Helical" evidence="8">
    <location>
        <begin position="135"/>
        <end position="152"/>
    </location>
</feature>
<reference evidence="11" key="1">
    <citation type="journal article" date="2019" name="Int. J. Syst. Evol. Microbiol.">
        <title>The Global Catalogue of Microorganisms (GCM) 10K type strain sequencing project: providing services to taxonomists for standard genome sequencing and annotation.</title>
        <authorList>
            <consortium name="The Broad Institute Genomics Platform"/>
            <consortium name="The Broad Institute Genome Sequencing Center for Infectious Disease"/>
            <person name="Wu L."/>
            <person name="Ma J."/>
        </authorList>
    </citation>
    <scope>NUCLEOTIDE SEQUENCE [LARGE SCALE GENOMIC DNA]</scope>
    <source>
        <strain evidence="11">CGMCC 1.12482</strain>
    </source>
</reference>
<evidence type="ECO:0000256" key="2">
    <source>
        <dbReference type="ARBA" id="ARBA00022448"/>
    </source>
</evidence>
<organism evidence="10 11">
    <name type="scientific">Halopseudomonas salina</name>
    <dbReference type="NCBI Taxonomy" id="1323744"/>
    <lineage>
        <taxon>Bacteria</taxon>
        <taxon>Pseudomonadati</taxon>
        <taxon>Pseudomonadota</taxon>
        <taxon>Gammaproteobacteria</taxon>
        <taxon>Pseudomonadales</taxon>
        <taxon>Pseudomonadaceae</taxon>
        <taxon>Halopseudomonas</taxon>
    </lineage>
</organism>
<dbReference type="PROSITE" id="PS51202">
    <property type="entry name" value="RCK_C"/>
    <property type="match status" value="2"/>
</dbReference>
<dbReference type="Pfam" id="PF03600">
    <property type="entry name" value="CitMHS"/>
    <property type="match status" value="1"/>
</dbReference>
<feature type="transmembrane region" description="Helical" evidence="8">
    <location>
        <begin position="500"/>
        <end position="520"/>
    </location>
</feature>
<feature type="transmembrane region" description="Helical" evidence="8">
    <location>
        <begin position="619"/>
        <end position="639"/>
    </location>
</feature>
<name>A0ABQ1PY53_9GAMM</name>
<evidence type="ECO:0000256" key="3">
    <source>
        <dbReference type="ARBA" id="ARBA00022692"/>
    </source>
</evidence>
<evidence type="ECO:0000313" key="10">
    <source>
        <dbReference type="EMBL" id="GGD06725.1"/>
    </source>
</evidence>
<proteinExistence type="predicted"/>
<feature type="transmembrane region" description="Helical" evidence="8">
    <location>
        <begin position="51"/>
        <end position="71"/>
    </location>
</feature>
<feature type="region of interest" description="Disordered" evidence="7">
    <location>
        <begin position="290"/>
        <end position="356"/>
    </location>
</feature>
<dbReference type="InterPro" id="IPR051679">
    <property type="entry name" value="DASS-Related_Transporters"/>
</dbReference>
<dbReference type="RefSeq" id="WP_150277944.1">
    <property type="nucleotide sequence ID" value="NZ_BMFF01000005.1"/>
</dbReference>
<dbReference type="Proteomes" id="UP000638188">
    <property type="component" value="Unassembled WGS sequence"/>
</dbReference>
<accession>A0ABQ1PY53</accession>
<dbReference type="Gene3D" id="3.30.70.1450">
    <property type="entry name" value="Regulator of K+ conductance, C-terminal domain"/>
    <property type="match status" value="2"/>
</dbReference>